<keyword evidence="4" id="KW-0378">Hydrolase</keyword>
<organism evidence="8 9">
    <name type="scientific">Phytopseudomonas daroniae</name>
    <dbReference type="NCBI Taxonomy" id="2487519"/>
    <lineage>
        <taxon>Bacteria</taxon>
        <taxon>Pseudomonadati</taxon>
        <taxon>Pseudomonadota</taxon>
        <taxon>Gammaproteobacteria</taxon>
        <taxon>Pseudomonadales</taxon>
        <taxon>Pseudomonadaceae</taxon>
        <taxon>Phytopseudomonas</taxon>
    </lineage>
</organism>
<dbReference type="NCBIfam" id="NF008305">
    <property type="entry name" value="PRK11097.1"/>
    <property type="match status" value="1"/>
</dbReference>
<evidence type="ECO:0000256" key="5">
    <source>
        <dbReference type="ARBA" id="ARBA00023001"/>
    </source>
</evidence>
<accession>A0A4Q9QFF2</accession>
<gene>
    <name evidence="8" type="ORF">DNK06_23355</name>
</gene>
<keyword evidence="7" id="KW-0624">Polysaccharide degradation</keyword>
<proteinExistence type="inferred from homology"/>
<evidence type="ECO:0000256" key="7">
    <source>
        <dbReference type="ARBA" id="ARBA00023326"/>
    </source>
</evidence>
<dbReference type="PRINTS" id="PR00735">
    <property type="entry name" value="GLHYDRLASE8"/>
</dbReference>
<dbReference type="Proteomes" id="UP000292302">
    <property type="component" value="Unassembled WGS sequence"/>
</dbReference>
<protein>
    <recommendedName>
        <fullName evidence="3">cellulase</fullName>
        <ecNumber evidence="3">3.2.1.4</ecNumber>
    </recommendedName>
</protein>
<keyword evidence="6" id="KW-0326">Glycosidase</keyword>
<dbReference type="EC" id="3.2.1.4" evidence="3"/>
<evidence type="ECO:0000256" key="3">
    <source>
        <dbReference type="ARBA" id="ARBA00012601"/>
    </source>
</evidence>
<evidence type="ECO:0000256" key="1">
    <source>
        <dbReference type="ARBA" id="ARBA00000966"/>
    </source>
</evidence>
<dbReference type="AlphaFoldDB" id="A0A4Q9QFF2"/>
<dbReference type="EMBL" id="QJUI01000031">
    <property type="protein sequence ID" value="TBU71838.1"/>
    <property type="molecule type" value="Genomic_DNA"/>
</dbReference>
<dbReference type="Gene3D" id="1.50.10.10">
    <property type="match status" value="1"/>
</dbReference>
<comment type="catalytic activity">
    <reaction evidence="1">
        <text>Endohydrolysis of (1-&gt;4)-beta-D-glucosidic linkages in cellulose, lichenin and cereal beta-D-glucans.</text>
        <dbReference type="EC" id="3.2.1.4"/>
    </reaction>
</comment>
<evidence type="ECO:0000256" key="4">
    <source>
        <dbReference type="ARBA" id="ARBA00022801"/>
    </source>
</evidence>
<sequence>MSQEASAAARPPRGRLALLAATAVTALWPGLGLADEVCSADAWPHWQRFSERWVQDDGRVLESSLEAHHSTSEGQSYALFFALVANDRARFASIWRWSLENLAGNDLDSQLPGWLWGKGKDGVWQIQDANSAADADLWFAYALLEAARLWDEPRYQADAQRLLATVKAREVADLPGLGPMLMPGPVGFVQPDHLWRLNPSYMPLPLLRRLAGFEPEGPWQAIAENTATLIRQASPKGFAADWVGYRGTSPQTGLFVDDPFKGDVGSYDAIRVYLWAGMTAPGDPLARPILDSLGGMATATASSGIPPESVRVATGRAEGGGPFGFSAALVPYFQAKGQPWLADMQQRKAVEGLEKALDGREAQDHPVYYDYMLSLFGLGWAEKRYRFLEDGSVQLFWESACSGTTR</sequence>
<keyword evidence="5" id="KW-0136">Cellulose degradation</keyword>
<comment type="caution">
    <text evidence="8">The sequence shown here is derived from an EMBL/GenBank/DDBJ whole genome shotgun (WGS) entry which is preliminary data.</text>
</comment>
<evidence type="ECO:0000256" key="6">
    <source>
        <dbReference type="ARBA" id="ARBA00023295"/>
    </source>
</evidence>
<evidence type="ECO:0000313" key="9">
    <source>
        <dbReference type="Proteomes" id="UP000292302"/>
    </source>
</evidence>
<reference evidence="8 9" key="1">
    <citation type="submission" date="2018-06" db="EMBL/GenBank/DDBJ databases">
        <title>Three novel Pseudomonas species isolated from symptomatic oak.</title>
        <authorList>
            <person name="Bueno-Gonzalez V."/>
            <person name="Brady C."/>
        </authorList>
    </citation>
    <scope>NUCLEOTIDE SEQUENCE [LARGE SCALE GENOMIC DNA]</scope>
    <source>
        <strain evidence="8 9">P9A</strain>
    </source>
</reference>
<evidence type="ECO:0000313" key="8">
    <source>
        <dbReference type="EMBL" id="TBU71838.1"/>
    </source>
</evidence>
<dbReference type="InterPro" id="IPR008928">
    <property type="entry name" value="6-hairpin_glycosidase_sf"/>
</dbReference>
<dbReference type="GO" id="GO:0030245">
    <property type="term" value="P:cellulose catabolic process"/>
    <property type="evidence" value="ECO:0007669"/>
    <property type="project" value="UniProtKB-KW"/>
</dbReference>
<dbReference type="SUPFAM" id="SSF48208">
    <property type="entry name" value="Six-hairpin glycosidases"/>
    <property type="match status" value="1"/>
</dbReference>
<comment type="similarity">
    <text evidence="2">Belongs to the glycosyl hydrolase 8 (cellulase D) family.</text>
</comment>
<dbReference type="RefSeq" id="WP_131182355.1">
    <property type="nucleotide sequence ID" value="NZ_QJUI01000031.1"/>
</dbReference>
<dbReference type="GO" id="GO:0008810">
    <property type="term" value="F:cellulase activity"/>
    <property type="evidence" value="ECO:0007669"/>
    <property type="project" value="UniProtKB-EC"/>
</dbReference>
<name>A0A4Q9QFF2_9GAMM</name>
<dbReference type="InterPro" id="IPR002037">
    <property type="entry name" value="Glyco_hydro_8"/>
</dbReference>
<keyword evidence="9" id="KW-1185">Reference proteome</keyword>
<keyword evidence="7" id="KW-0119">Carbohydrate metabolism</keyword>
<dbReference type="OrthoDB" id="9766708at2"/>
<dbReference type="InterPro" id="IPR012341">
    <property type="entry name" value="6hp_glycosidase-like_sf"/>
</dbReference>
<dbReference type="Pfam" id="PF01270">
    <property type="entry name" value="Glyco_hydro_8"/>
    <property type="match status" value="1"/>
</dbReference>
<evidence type="ECO:0000256" key="2">
    <source>
        <dbReference type="ARBA" id="ARBA00009209"/>
    </source>
</evidence>